<feature type="region of interest" description="Disordered" evidence="1">
    <location>
        <begin position="388"/>
        <end position="409"/>
    </location>
</feature>
<feature type="compositionally biased region" description="Acidic residues" evidence="1">
    <location>
        <begin position="270"/>
        <end position="280"/>
    </location>
</feature>
<feature type="region of interest" description="Disordered" evidence="1">
    <location>
        <begin position="534"/>
        <end position="622"/>
    </location>
</feature>
<feature type="region of interest" description="Disordered" evidence="1">
    <location>
        <begin position="144"/>
        <end position="164"/>
    </location>
</feature>
<feature type="region of interest" description="Disordered" evidence="1">
    <location>
        <begin position="224"/>
        <end position="327"/>
    </location>
</feature>
<evidence type="ECO:0000256" key="1">
    <source>
        <dbReference type="SAM" id="MobiDB-lite"/>
    </source>
</evidence>
<feature type="compositionally biased region" description="Basic and acidic residues" evidence="1">
    <location>
        <begin position="224"/>
        <end position="235"/>
    </location>
</feature>
<keyword evidence="3" id="KW-1185">Reference proteome</keyword>
<sequence length="790" mass="83837">MNFCLSDLVPPLRWSDASTITLLTGQPDLPDAWWRSLPMPRVLAAIGPESLGELLTEIALEHWPAASIGDVLPALHVLDPDEADEPAVAIALDRTGSWAGLLALTSRELVDQPFIQARPVLNTLFSAVLVHLAQPLAYAAPAPGGRHEPPLATPAGLPQAAPVAAEPVAAEPVAPPLDQPAEPVAAQPVEPAEPVAAQPVEPAESPVGESVAAPLAHEPFAHERDVQEQAAREAEPAAAAPEPEHEAQESHVGPVAAENAAGDAAGPDAVADDAGADADAGDAARHDAEVAAAQHAAEVAAAEQAEESVARAAEPESAPESEQVVAAHHGDALEEHHGDALDTADEPVPDVQEAEPAGDVLDEQVPENVHEDVHAEQVPVEQFPLEPAEQHAEQHAEQGEQAGAESGREQELPELIEAAFAGLDDKSWAVAQNRVFTDEPSAVDQLAKLFAVPPAEIAATEDELRARLDHWLSSDEAAPYRAHLDELVATIGPEAPKERIIGAADWHNVEIRALEVPAWQFVLTTLAPPPVREQQYEQPQELEAQQAAPEQIPDQHTPDQQVHDQQAAMRQEPVELLQSAFGPAQSPPPPGPPQFQAFTPVTGPASETNGGAPEPDKPYQPLKDVSQTRRCFRQPDGRWWLRVDVTGEQLAGGECALPTGFASYLGLNPGESRTVRSAAGELTMTWHGSPVLQSIEHLLVDVGAREGGHLFLTLSDEGVLRARHLPVAAQGAEKITKALRLVGYTAPGGTRDQAARVIATRIGMTGPVALPDLLNRLRERGDRDLLELLD</sequence>
<feature type="compositionally biased region" description="Basic and acidic residues" evidence="1">
    <location>
        <begin position="388"/>
        <end position="398"/>
    </location>
</feature>
<proteinExistence type="predicted"/>
<evidence type="ECO:0000313" key="2">
    <source>
        <dbReference type="EMBL" id="GAA1663211.1"/>
    </source>
</evidence>
<dbReference type="EMBL" id="BAAAMU010000068">
    <property type="protein sequence ID" value="GAA1663211.1"/>
    <property type="molecule type" value="Genomic_DNA"/>
</dbReference>
<reference evidence="3" key="1">
    <citation type="journal article" date="2019" name="Int. J. Syst. Evol. Microbiol.">
        <title>The Global Catalogue of Microorganisms (GCM) 10K type strain sequencing project: providing services to taxonomists for standard genome sequencing and annotation.</title>
        <authorList>
            <consortium name="The Broad Institute Genomics Platform"/>
            <consortium name="The Broad Institute Genome Sequencing Center for Infectious Disease"/>
            <person name="Wu L."/>
            <person name="Ma J."/>
        </authorList>
    </citation>
    <scope>NUCLEOTIDE SEQUENCE [LARGE SCALE GENOMIC DNA]</scope>
    <source>
        <strain evidence="3">JCM 13929</strain>
    </source>
</reference>
<dbReference type="Proteomes" id="UP001500064">
    <property type="component" value="Unassembled WGS sequence"/>
</dbReference>
<dbReference type="RefSeq" id="WP_346110994.1">
    <property type="nucleotide sequence ID" value="NZ_BAAAMU010000068.1"/>
</dbReference>
<feature type="compositionally biased region" description="Low complexity" evidence="1">
    <location>
        <begin position="290"/>
        <end position="303"/>
    </location>
</feature>
<name>A0ABP4RWI3_9ACTN</name>
<feature type="compositionally biased region" description="Low complexity" evidence="1">
    <location>
        <begin position="310"/>
        <end position="322"/>
    </location>
</feature>
<feature type="compositionally biased region" description="Low complexity" evidence="1">
    <location>
        <begin position="256"/>
        <end position="269"/>
    </location>
</feature>
<comment type="caution">
    <text evidence="2">The sequence shown here is derived from an EMBL/GenBank/DDBJ whole genome shotgun (WGS) entry which is preliminary data.</text>
</comment>
<gene>
    <name evidence="2" type="ORF">GCM10009733_071050</name>
</gene>
<evidence type="ECO:0000313" key="3">
    <source>
        <dbReference type="Proteomes" id="UP001500064"/>
    </source>
</evidence>
<accession>A0ABP4RWI3</accession>
<feature type="compositionally biased region" description="Low complexity" evidence="1">
    <location>
        <begin position="536"/>
        <end position="555"/>
    </location>
</feature>
<organism evidence="2 3">
    <name type="scientific">Nonomuraea maheshkhaliensis</name>
    <dbReference type="NCBI Taxonomy" id="419590"/>
    <lineage>
        <taxon>Bacteria</taxon>
        <taxon>Bacillati</taxon>
        <taxon>Actinomycetota</taxon>
        <taxon>Actinomycetes</taxon>
        <taxon>Streptosporangiales</taxon>
        <taxon>Streptosporangiaceae</taxon>
        <taxon>Nonomuraea</taxon>
    </lineage>
</organism>
<protein>
    <submittedName>
        <fullName evidence="2">Uncharacterized protein</fullName>
    </submittedName>
</protein>